<feature type="compositionally biased region" description="Basic and acidic residues" evidence="5">
    <location>
        <begin position="672"/>
        <end position="681"/>
    </location>
</feature>
<dbReference type="GO" id="GO:0005524">
    <property type="term" value="F:ATP binding"/>
    <property type="evidence" value="ECO:0007669"/>
    <property type="project" value="UniProtKB-KW"/>
</dbReference>
<feature type="compositionally biased region" description="Basic residues" evidence="5">
    <location>
        <begin position="260"/>
        <end position="288"/>
    </location>
</feature>
<proteinExistence type="predicted"/>
<feature type="domain" description="Helicase ATP-binding" evidence="6">
    <location>
        <begin position="376"/>
        <end position="572"/>
    </location>
</feature>
<feature type="region of interest" description="Disordered" evidence="5">
    <location>
        <begin position="108"/>
        <end position="338"/>
    </location>
</feature>
<evidence type="ECO:0000313" key="8">
    <source>
        <dbReference type="EMBL" id="KKP06835.1"/>
    </source>
</evidence>
<feature type="region of interest" description="Disordered" evidence="5">
    <location>
        <begin position="1092"/>
        <end position="1137"/>
    </location>
</feature>
<feature type="compositionally biased region" description="Polar residues" evidence="5">
    <location>
        <begin position="185"/>
        <end position="198"/>
    </location>
</feature>
<dbReference type="PROSITE" id="PS51192">
    <property type="entry name" value="HELICASE_ATP_BIND_1"/>
    <property type="match status" value="1"/>
</dbReference>
<protein>
    <submittedName>
        <fullName evidence="8">Uncharacterized protein</fullName>
    </submittedName>
</protein>
<dbReference type="OMA" id="DESHEMT"/>
<feature type="region of interest" description="Disordered" evidence="5">
    <location>
        <begin position="668"/>
        <end position="716"/>
    </location>
</feature>
<dbReference type="PANTHER" id="PTHR45626:SF17">
    <property type="entry name" value="HELICASE-LIKE TRANSCRIPTION FACTOR"/>
    <property type="match status" value="1"/>
</dbReference>
<feature type="compositionally biased region" description="Basic and acidic residues" evidence="5">
    <location>
        <begin position="1104"/>
        <end position="1117"/>
    </location>
</feature>
<dbReference type="GO" id="GO:0006281">
    <property type="term" value="P:DNA repair"/>
    <property type="evidence" value="ECO:0007669"/>
    <property type="project" value="TreeGrafter"/>
</dbReference>
<dbReference type="InterPro" id="IPR001650">
    <property type="entry name" value="Helicase_C-like"/>
</dbReference>
<dbReference type="InterPro" id="IPR038718">
    <property type="entry name" value="SNF2-like_sf"/>
</dbReference>
<evidence type="ECO:0000256" key="4">
    <source>
        <dbReference type="ARBA" id="ARBA00022840"/>
    </source>
</evidence>
<organism evidence="8 9">
    <name type="scientific">Trichoderma harzianum</name>
    <name type="common">Hypocrea lixii</name>
    <dbReference type="NCBI Taxonomy" id="5544"/>
    <lineage>
        <taxon>Eukaryota</taxon>
        <taxon>Fungi</taxon>
        <taxon>Dikarya</taxon>
        <taxon>Ascomycota</taxon>
        <taxon>Pezizomycotina</taxon>
        <taxon>Sordariomycetes</taxon>
        <taxon>Hypocreomycetidae</taxon>
        <taxon>Hypocreales</taxon>
        <taxon>Hypocreaceae</taxon>
        <taxon>Trichoderma</taxon>
    </lineage>
</organism>
<evidence type="ECO:0000313" key="9">
    <source>
        <dbReference type="Proteomes" id="UP000034112"/>
    </source>
</evidence>
<feature type="compositionally biased region" description="Basic and acidic residues" evidence="5">
    <location>
        <begin position="199"/>
        <end position="238"/>
    </location>
</feature>
<sequence>MPSSPSRAPSGAKKRHEKSSKKSKITKRESHKLPKSTAPVIKTETDENGETQSASNPNRGIFERFMRQEVGEPSPEERVVLSNNLDHDDRGATKSEVAKTVAQQIVCSNTAGSTQPAPPENNQNKPDVAKASNNSDAIVKIEGNLPQRMKDIPSSVQGPIDKISQPESIGKVELQNDGNVAVPKLTTQHGAANLQQVQNKDDSPRELPSKEEQSKVKSEKPIQDGISERDAATSKCDEMTDVDPSTISADPIATPEKSHNKSGKKCKHKHSRKRSKSRDRSKSHKRRKGSETFVPNHQRDDCESSGDEEQSQNGFDVDQARARIPKGCSVRHEGEQKEELRDGRRIANQKKFTKMFRSELKDHQLTTLSWMINREKDTTRTVDGGIIAHDMGMGKTVTSLACIMANRPPKKDRKISAQATLVIVPNRTVAKQWLTEAKKHWYEEASSLVTIHTGNDDDHLLAQYERQWIVLATYAQVRNSFPSREVMESLHAQYADDQRLLKHEFKKRAKLLFRINWFRVILDEGHAATRWNGRTLDACTRILAKHRWVLSGTPVQNKPIGEAKNAPENGGYGNQRTNMAFPEFYSYATLVCCEYRGTRRVFRNDYIVKDATNNDFDSLASTLMYRGTAEGKLNIPPTTRRELLRLESYAPCLRAGTDKQSAIDSFFKAQQKKHERDKERAGMPIFENEQDEDEVEDIKPEEDDEEEEDGVVKKDKKSKIQASAHLRLRQALSHPYCLERFFMGNDLSEDELKSLASDLNSLSDKKTVIEQLEADENWAENLDQYQKGLDILKSREEAFLGGIFDMNKLMDLVILQRTVNVQKCGGAACKSQILSRFKCGHMYCELCFGRLMMRRSSMPEAERSGQMKCPTDGCGQDLSFVEQVTTLAQLASMANQDKGYIEIGRDWLKNTVQARQEQSLFFIASSSFYGPRIVPPPSSRLTATMAVVMTWLTEAPQDKIIIFTQFVTTLKMVGYQLETLGVKFVYYCGTSPKPQQEHSMHAFHNDPETLVMVSTLKSGGQSHNLTVANRVIIVDLWWNKEAEKQAVGRVVRIGQKKETFSVRIITKHGMDDRVIKVQTGKEAMVARMLQDDGHERTEVDDERLEQIFERKEGEESRQRKRKRREDPFKSRVGDDMA</sequence>
<gene>
    <name evidence="8" type="ORF">THAR02_01032</name>
</gene>
<dbReference type="OrthoDB" id="448448at2759"/>
<keyword evidence="3" id="KW-0347">Helicase</keyword>
<dbReference type="InterPro" id="IPR000330">
    <property type="entry name" value="SNF2_N"/>
</dbReference>
<feature type="compositionally biased region" description="Polar residues" evidence="5">
    <location>
        <begin position="108"/>
        <end position="136"/>
    </location>
</feature>
<feature type="compositionally biased region" description="Acidic residues" evidence="5">
    <location>
        <begin position="688"/>
        <end position="709"/>
    </location>
</feature>
<dbReference type="SMART" id="SM00490">
    <property type="entry name" value="HELICc"/>
    <property type="match status" value="1"/>
</dbReference>
<feature type="compositionally biased region" description="Basic and acidic residues" evidence="5">
    <location>
        <begin position="61"/>
        <end position="78"/>
    </location>
</feature>
<dbReference type="CDD" id="cd18793">
    <property type="entry name" value="SF2_C_SNF"/>
    <property type="match status" value="1"/>
</dbReference>
<dbReference type="InterPro" id="IPR050628">
    <property type="entry name" value="SNF2_RAD54_helicase_TF"/>
</dbReference>
<dbReference type="AlphaFoldDB" id="A0A0F9XQR7"/>
<evidence type="ECO:0000256" key="1">
    <source>
        <dbReference type="ARBA" id="ARBA00022741"/>
    </source>
</evidence>
<dbReference type="InterPro" id="IPR049730">
    <property type="entry name" value="SNF2/RAD54-like_C"/>
</dbReference>
<dbReference type="Proteomes" id="UP000034112">
    <property type="component" value="Unassembled WGS sequence"/>
</dbReference>
<dbReference type="SMART" id="SM00487">
    <property type="entry name" value="DEXDc"/>
    <property type="match status" value="1"/>
</dbReference>
<dbReference type="Pfam" id="PF00271">
    <property type="entry name" value="Helicase_C"/>
    <property type="match status" value="1"/>
</dbReference>
<dbReference type="InterPro" id="IPR014001">
    <property type="entry name" value="Helicase_ATP-bd"/>
</dbReference>
<dbReference type="GO" id="GO:0008094">
    <property type="term" value="F:ATP-dependent activity, acting on DNA"/>
    <property type="evidence" value="ECO:0007669"/>
    <property type="project" value="TreeGrafter"/>
</dbReference>
<accession>A0A0F9XQR7</accession>
<comment type="caution">
    <text evidence="8">The sequence shown here is derived from an EMBL/GenBank/DDBJ whole genome shotgun (WGS) entry which is preliminary data.</text>
</comment>
<dbReference type="GO" id="GO:0016787">
    <property type="term" value="F:hydrolase activity"/>
    <property type="evidence" value="ECO:0007669"/>
    <property type="project" value="UniProtKB-KW"/>
</dbReference>
<dbReference type="EMBL" id="JOKZ01000017">
    <property type="protein sequence ID" value="KKP06835.1"/>
    <property type="molecule type" value="Genomic_DNA"/>
</dbReference>
<name>A0A0F9XQR7_TRIHA</name>
<keyword evidence="2" id="KW-0378">Hydrolase</keyword>
<keyword evidence="4" id="KW-0067">ATP-binding</keyword>
<dbReference type="GO" id="GO:0004386">
    <property type="term" value="F:helicase activity"/>
    <property type="evidence" value="ECO:0007669"/>
    <property type="project" value="UniProtKB-KW"/>
</dbReference>
<evidence type="ECO:0000259" key="7">
    <source>
        <dbReference type="PROSITE" id="PS51194"/>
    </source>
</evidence>
<evidence type="ECO:0000256" key="2">
    <source>
        <dbReference type="ARBA" id="ARBA00022801"/>
    </source>
</evidence>
<feature type="compositionally biased region" description="Basic residues" evidence="5">
    <location>
        <begin position="12"/>
        <end position="25"/>
    </location>
</feature>
<dbReference type="InterPro" id="IPR027417">
    <property type="entry name" value="P-loop_NTPase"/>
</dbReference>
<reference evidence="9" key="1">
    <citation type="journal article" date="2015" name="Genome Announc.">
        <title>Draft whole-genome sequence of the biocontrol agent Trichoderma harzianum T6776.</title>
        <authorList>
            <person name="Baroncelli R."/>
            <person name="Piaggeschi G."/>
            <person name="Fiorini L."/>
            <person name="Bertolini E."/>
            <person name="Zapparata A."/>
            <person name="Pe M.E."/>
            <person name="Sarrocco S."/>
            <person name="Vannacci G."/>
        </authorList>
    </citation>
    <scope>NUCLEOTIDE SEQUENCE [LARGE SCALE GENOMIC DNA]</scope>
    <source>
        <strain evidence="9">T6776</strain>
    </source>
</reference>
<dbReference type="Pfam" id="PF00176">
    <property type="entry name" value="SNF2-rel_dom"/>
    <property type="match status" value="1"/>
</dbReference>
<feature type="region of interest" description="Disordered" evidence="5">
    <location>
        <begin position="1"/>
        <end position="78"/>
    </location>
</feature>
<evidence type="ECO:0000259" key="6">
    <source>
        <dbReference type="PROSITE" id="PS51192"/>
    </source>
</evidence>
<dbReference type="CDD" id="cd18008">
    <property type="entry name" value="DEXDc_SHPRH-like"/>
    <property type="match status" value="1"/>
</dbReference>
<dbReference type="PROSITE" id="PS51194">
    <property type="entry name" value="HELICASE_CTER"/>
    <property type="match status" value="1"/>
</dbReference>
<dbReference type="SUPFAM" id="SSF52540">
    <property type="entry name" value="P-loop containing nucleoside triphosphate hydrolases"/>
    <property type="match status" value="2"/>
</dbReference>
<feature type="compositionally biased region" description="Basic and acidic residues" evidence="5">
    <location>
        <begin position="1124"/>
        <end position="1137"/>
    </location>
</feature>
<dbReference type="GO" id="GO:0005634">
    <property type="term" value="C:nucleus"/>
    <property type="evidence" value="ECO:0007669"/>
    <property type="project" value="TreeGrafter"/>
</dbReference>
<evidence type="ECO:0000256" key="5">
    <source>
        <dbReference type="SAM" id="MobiDB-lite"/>
    </source>
</evidence>
<dbReference type="Gene3D" id="3.40.50.300">
    <property type="entry name" value="P-loop containing nucleotide triphosphate hydrolases"/>
    <property type="match status" value="1"/>
</dbReference>
<feature type="domain" description="Helicase C-terminal" evidence="7">
    <location>
        <begin position="944"/>
        <end position="1105"/>
    </location>
</feature>
<evidence type="ECO:0000256" key="3">
    <source>
        <dbReference type="ARBA" id="ARBA00022806"/>
    </source>
</evidence>
<dbReference type="Gene3D" id="3.40.50.10810">
    <property type="entry name" value="Tandem AAA-ATPase domain"/>
    <property type="match status" value="1"/>
</dbReference>
<dbReference type="PANTHER" id="PTHR45626">
    <property type="entry name" value="TRANSCRIPTION TERMINATION FACTOR 2-RELATED"/>
    <property type="match status" value="1"/>
</dbReference>
<keyword evidence="1" id="KW-0547">Nucleotide-binding</keyword>